<evidence type="ECO:0000313" key="1">
    <source>
        <dbReference type="EMBL" id="KAH7948900.1"/>
    </source>
</evidence>
<keyword evidence="2" id="KW-1185">Reference proteome</keyword>
<organism evidence="1 2">
    <name type="scientific">Dermacentor silvarum</name>
    <name type="common">Tick</name>
    <dbReference type="NCBI Taxonomy" id="543639"/>
    <lineage>
        <taxon>Eukaryota</taxon>
        <taxon>Metazoa</taxon>
        <taxon>Ecdysozoa</taxon>
        <taxon>Arthropoda</taxon>
        <taxon>Chelicerata</taxon>
        <taxon>Arachnida</taxon>
        <taxon>Acari</taxon>
        <taxon>Parasitiformes</taxon>
        <taxon>Ixodida</taxon>
        <taxon>Ixodoidea</taxon>
        <taxon>Ixodidae</taxon>
        <taxon>Rhipicephalinae</taxon>
        <taxon>Dermacentor</taxon>
    </lineage>
</organism>
<name>A0ACB8CPB5_DERSI</name>
<dbReference type="EMBL" id="CM023474">
    <property type="protein sequence ID" value="KAH7948900.1"/>
    <property type="molecule type" value="Genomic_DNA"/>
</dbReference>
<protein>
    <submittedName>
        <fullName evidence="1">Uncharacterized protein</fullName>
    </submittedName>
</protein>
<dbReference type="Proteomes" id="UP000821865">
    <property type="component" value="Chromosome 5"/>
</dbReference>
<accession>A0ACB8CPB5</accession>
<evidence type="ECO:0000313" key="2">
    <source>
        <dbReference type="Proteomes" id="UP000821865"/>
    </source>
</evidence>
<proteinExistence type="predicted"/>
<gene>
    <name evidence="1" type="ORF">HPB49_002936</name>
</gene>
<comment type="caution">
    <text evidence="1">The sequence shown here is derived from an EMBL/GenBank/DDBJ whole genome shotgun (WGS) entry which is preliminary data.</text>
</comment>
<reference evidence="1" key="1">
    <citation type="submission" date="2020-05" db="EMBL/GenBank/DDBJ databases">
        <title>Large-scale comparative analyses of tick genomes elucidate their genetic diversity and vector capacities.</title>
        <authorList>
            <person name="Jia N."/>
            <person name="Wang J."/>
            <person name="Shi W."/>
            <person name="Du L."/>
            <person name="Sun Y."/>
            <person name="Zhan W."/>
            <person name="Jiang J."/>
            <person name="Wang Q."/>
            <person name="Zhang B."/>
            <person name="Ji P."/>
            <person name="Sakyi L.B."/>
            <person name="Cui X."/>
            <person name="Yuan T."/>
            <person name="Jiang B."/>
            <person name="Yang W."/>
            <person name="Lam T.T.-Y."/>
            <person name="Chang Q."/>
            <person name="Ding S."/>
            <person name="Wang X."/>
            <person name="Zhu J."/>
            <person name="Ruan X."/>
            <person name="Zhao L."/>
            <person name="Wei J."/>
            <person name="Que T."/>
            <person name="Du C."/>
            <person name="Cheng J."/>
            <person name="Dai P."/>
            <person name="Han X."/>
            <person name="Huang E."/>
            <person name="Gao Y."/>
            <person name="Liu J."/>
            <person name="Shao H."/>
            <person name="Ye R."/>
            <person name="Li L."/>
            <person name="Wei W."/>
            <person name="Wang X."/>
            <person name="Wang C."/>
            <person name="Yang T."/>
            <person name="Huo Q."/>
            <person name="Li W."/>
            <person name="Guo W."/>
            <person name="Chen H."/>
            <person name="Zhou L."/>
            <person name="Ni X."/>
            <person name="Tian J."/>
            <person name="Zhou Y."/>
            <person name="Sheng Y."/>
            <person name="Liu T."/>
            <person name="Pan Y."/>
            <person name="Xia L."/>
            <person name="Li J."/>
            <person name="Zhao F."/>
            <person name="Cao W."/>
        </authorList>
    </citation>
    <scope>NUCLEOTIDE SEQUENCE</scope>
    <source>
        <strain evidence="1">Dsil-2018</strain>
    </source>
</reference>
<sequence length="398" mass="45657">MVVNPTPLLRRQPAIRSSLMTRSYRLHARLCRLCGCFFVRGLYDGDDQETPRVVWKSWYTLYSLCCLTFLLWVELEDLVPDASKTVAFRGEVDACIRFSTHSVLLFRSVLNFISLSWTSSKIIDFYDRASKFEKSITMLSRGFGAPKRFFWADVHRLSLCVIFCAVFTLAPPYPTDEEPLGDSTSDVLMEAWFWSKSLISGLFYFVYDSIYFVSLTPSSKVLQMYLNTQLQLLQECTDLQSNVSVTHLDASRRLEDIRLNLFIIRKLKEDMNDIWRWPLVVSAFCVLLVPCNYLHEIYVHDTAWRQRLGMVLYSLWFAYEITVLSSTSQSLLNTLRYLHASIDPEAMSLKGADFFELKMSLPVSIAAALITYGVILIQTTQVFNGPHCGNITSVVAEA</sequence>